<dbReference type="EMBL" id="JALJOS010000081">
    <property type="protein sequence ID" value="KAK9816291.1"/>
    <property type="molecule type" value="Genomic_DNA"/>
</dbReference>
<evidence type="ECO:0000313" key="1">
    <source>
        <dbReference type="EMBL" id="KAK9816291.1"/>
    </source>
</evidence>
<comment type="caution">
    <text evidence="1">The sequence shown here is derived from an EMBL/GenBank/DDBJ whole genome shotgun (WGS) entry which is preliminary data.</text>
</comment>
<protein>
    <submittedName>
        <fullName evidence="1">Uncharacterized protein</fullName>
    </submittedName>
</protein>
<proteinExistence type="predicted"/>
<reference evidence="1 2" key="1">
    <citation type="journal article" date="2024" name="Nat. Commun.">
        <title>Phylogenomics reveals the evolutionary origins of lichenization in chlorophyte algae.</title>
        <authorList>
            <person name="Puginier C."/>
            <person name="Libourel C."/>
            <person name="Otte J."/>
            <person name="Skaloud P."/>
            <person name="Haon M."/>
            <person name="Grisel S."/>
            <person name="Petersen M."/>
            <person name="Berrin J.G."/>
            <person name="Delaux P.M."/>
            <person name="Dal Grande F."/>
            <person name="Keller J."/>
        </authorList>
    </citation>
    <scope>NUCLEOTIDE SEQUENCE [LARGE SCALE GENOMIC DNA]</scope>
    <source>
        <strain evidence="1 2">SAG 2145</strain>
    </source>
</reference>
<keyword evidence="2" id="KW-1185">Reference proteome</keyword>
<dbReference type="Proteomes" id="UP001438707">
    <property type="component" value="Unassembled WGS sequence"/>
</dbReference>
<accession>A0AAW1Q394</accession>
<dbReference type="AlphaFoldDB" id="A0AAW1Q394"/>
<evidence type="ECO:0000313" key="2">
    <source>
        <dbReference type="Proteomes" id="UP001438707"/>
    </source>
</evidence>
<sequence>MPLVRLQRYQKSNKGTDLYLFRRQDTAVCRQLESGQAIKKAGAKGKLVVFTDVKGAKSKNASALTLLHGVEKPVIKLCQGHTVACELMRDMLQSMLNLVEKEPLLQASLHR</sequence>
<organism evidence="1 2">
    <name type="scientific">Apatococcus lobatus</name>
    <dbReference type="NCBI Taxonomy" id="904363"/>
    <lineage>
        <taxon>Eukaryota</taxon>
        <taxon>Viridiplantae</taxon>
        <taxon>Chlorophyta</taxon>
        <taxon>core chlorophytes</taxon>
        <taxon>Trebouxiophyceae</taxon>
        <taxon>Chlorellales</taxon>
        <taxon>Chlorellaceae</taxon>
        <taxon>Apatococcus</taxon>
    </lineage>
</organism>
<gene>
    <name evidence="1" type="ORF">WJX74_009009</name>
</gene>
<name>A0AAW1Q394_9CHLO</name>